<comment type="caution">
    <text evidence="9">The sequence shown here is derived from an EMBL/GenBank/DDBJ whole genome shotgun (WGS) entry which is preliminary data.</text>
</comment>
<keyword evidence="10" id="KW-1185">Reference proteome</keyword>
<evidence type="ECO:0000256" key="2">
    <source>
        <dbReference type="ARBA" id="ARBA00022679"/>
    </source>
</evidence>
<reference evidence="9 10" key="1">
    <citation type="submission" date="2018-03" db="EMBL/GenBank/DDBJ databases">
        <title>The draft genome of Sphingosinicella sp. GL-C-18.</title>
        <authorList>
            <person name="Liu L."/>
            <person name="Li L."/>
            <person name="Liang L."/>
            <person name="Zhang X."/>
            <person name="Wang T."/>
        </authorList>
    </citation>
    <scope>NUCLEOTIDE SEQUENCE [LARGE SCALE GENOMIC DNA]</scope>
    <source>
        <strain evidence="9 10">GL-C-18</strain>
    </source>
</reference>
<dbReference type="GO" id="GO:0046872">
    <property type="term" value="F:metal ion binding"/>
    <property type="evidence" value="ECO:0007669"/>
    <property type="project" value="UniProtKB-KW"/>
</dbReference>
<sequence length="179" mass="18684">MRVLGAILAGGRSTRFGSDKALAIVEGRRLLDHAADALRAQTDALIICGRDWPGLTGIADRPSPDLGPLGGLNAALHHASSRGFDAVLCVPVDVYPLPAGLRAMLEGTGPRVLAGQWSIGFWPASLAPALEDHLAAGRNSLKSWIAASGADRVDDSALGLANINRVEDRLGLRQNAAEI</sequence>
<dbReference type="Gene3D" id="3.90.550.10">
    <property type="entry name" value="Spore Coat Polysaccharide Biosynthesis Protein SpsA, Chain A"/>
    <property type="match status" value="1"/>
</dbReference>
<keyword evidence="6" id="KW-0342">GTP-binding</keyword>
<protein>
    <submittedName>
        <fullName evidence="9">Molybdenum cofactor guanylyltransferase</fullName>
    </submittedName>
</protein>
<dbReference type="OrthoDB" id="9788394at2"/>
<evidence type="ECO:0000256" key="5">
    <source>
        <dbReference type="ARBA" id="ARBA00022842"/>
    </source>
</evidence>
<dbReference type="InterPro" id="IPR013482">
    <property type="entry name" value="Molybde_CF_guanTrfase"/>
</dbReference>
<name>A0A2P7QJY7_9SPHN</name>
<evidence type="ECO:0000256" key="6">
    <source>
        <dbReference type="ARBA" id="ARBA00023134"/>
    </source>
</evidence>
<evidence type="ECO:0000256" key="7">
    <source>
        <dbReference type="ARBA" id="ARBA00023150"/>
    </source>
</evidence>
<dbReference type="GO" id="GO:0006777">
    <property type="term" value="P:Mo-molybdopterin cofactor biosynthetic process"/>
    <property type="evidence" value="ECO:0007669"/>
    <property type="project" value="UniProtKB-KW"/>
</dbReference>
<keyword evidence="1" id="KW-0963">Cytoplasm</keyword>
<keyword evidence="3" id="KW-0479">Metal-binding</keyword>
<keyword evidence="4" id="KW-0547">Nucleotide-binding</keyword>
<dbReference type="AlphaFoldDB" id="A0A2P7QJY7"/>
<dbReference type="EMBL" id="PXYI01000006">
    <property type="protein sequence ID" value="PSJ38305.1"/>
    <property type="molecule type" value="Genomic_DNA"/>
</dbReference>
<evidence type="ECO:0000313" key="10">
    <source>
        <dbReference type="Proteomes" id="UP000241167"/>
    </source>
</evidence>
<dbReference type="InterPro" id="IPR029044">
    <property type="entry name" value="Nucleotide-diphossugar_trans"/>
</dbReference>
<keyword evidence="9" id="KW-0548">Nucleotidyltransferase</keyword>
<dbReference type="Proteomes" id="UP000241167">
    <property type="component" value="Unassembled WGS sequence"/>
</dbReference>
<evidence type="ECO:0000313" key="9">
    <source>
        <dbReference type="EMBL" id="PSJ38305.1"/>
    </source>
</evidence>
<dbReference type="GO" id="GO:0016779">
    <property type="term" value="F:nucleotidyltransferase activity"/>
    <property type="evidence" value="ECO:0007669"/>
    <property type="project" value="UniProtKB-KW"/>
</dbReference>
<keyword evidence="2 9" id="KW-0808">Transferase</keyword>
<dbReference type="RefSeq" id="WP_106514371.1">
    <property type="nucleotide sequence ID" value="NZ_PXYI01000006.1"/>
</dbReference>
<proteinExistence type="predicted"/>
<dbReference type="Pfam" id="PF12804">
    <property type="entry name" value="NTP_transf_3"/>
    <property type="match status" value="1"/>
</dbReference>
<dbReference type="PANTHER" id="PTHR19136:SF81">
    <property type="entry name" value="MOLYBDENUM COFACTOR GUANYLYLTRANSFERASE"/>
    <property type="match status" value="1"/>
</dbReference>
<accession>A0A2P7QJY7</accession>
<feature type="domain" description="MobA-like NTP transferase" evidence="8">
    <location>
        <begin position="5"/>
        <end position="147"/>
    </location>
</feature>
<evidence type="ECO:0000259" key="8">
    <source>
        <dbReference type="Pfam" id="PF12804"/>
    </source>
</evidence>
<evidence type="ECO:0000256" key="4">
    <source>
        <dbReference type="ARBA" id="ARBA00022741"/>
    </source>
</evidence>
<gene>
    <name evidence="9" type="ORF">C7I55_17780</name>
</gene>
<keyword evidence="5" id="KW-0460">Magnesium</keyword>
<dbReference type="SUPFAM" id="SSF53448">
    <property type="entry name" value="Nucleotide-diphospho-sugar transferases"/>
    <property type="match status" value="1"/>
</dbReference>
<evidence type="ECO:0000256" key="1">
    <source>
        <dbReference type="ARBA" id="ARBA00022490"/>
    </source>
</evidence>
<dbReference type="CDD" id="cd02503">
    <property type="entry name" value="MobA"/>
    <property type="match status" value="1"/>
</dbReference>
<dbReference type="GO" id="GO:0005525">
    <property type="term" value="F:GTP binding"/>
    <property type="evidence" value="ECO:0007669"/>
    <property type="project" value="UniProtKB-KW"/>
</dbReference>
<evidence type="ECO:0000256" key="3">
    <source>
        <dbReference type="ARBA" id="ARBA00022723"/>
    </source>
</evidence>
<keyword evidence="7" id="KW-0501">Molybdenum cofactor biosynthesis</keyword>
<dbReference type="PANTHER" id="PTHR19136">
    <property type="entry name" value="MOLYBDENUM COFACTOR GUANYLYLTRANSFERASE"/>
    <property type="match status" value="1"/>
</dbReference>
<organism evidence="9 10">
    <name type="scientific">Allosphingosinicella deserti</name>
    <dbReference type="NCBI Taxonomy" id="2116704"/>
    <lineage>
        <taxon>Bacteria</taxon>
        <taxon>Pseudomonadati</taxon>
        <taxon>Pseudomonadota</taxon>
        <taxon>Alphaproteobacteria</taxon>
        <taxon>Sphingomonadales</taxon>
        <taxon>Sphingomonadaceae</taxon>
        <taxon>Allosphingosinicella</taxon>
    </lineage>
</organism>
<dbReference type="InterPro" id="IPR025877">
    <property type="entry name" value="MobA-like_NTP_Trfase"/>
</dbReference>